<dbReference type="PROSITE" id="PS50126">
    <property type="entry name" value="S1"/>
    <property type="match status" value="4"/>
</dbReference>
<proteinExistence type="inferred from homology"/>
<dbReference type="STRING" id="1798384.A3D03_00130"/>
<evidence type="ECO:0000256" key="5">
    <source>
        <dbReference type="SAM" id="MobiDB-lite"/>
    </source>
</evidence>
<dbReference type="GO" id="GO:0003729">
    <property type="term" value="F:mRNA binding"/>
    <property type="evidence" value="ECO:0007669"/>
    <property type="project" value="TreeGrafter"/>
</dbReference>
<dbReference type="InterPro" id="IPR012340">
    <property type="entry name" value="NA-bd_OB-fold"/>
</dbReference>
<dbReference type="PANTHER" id="PTHR10724:SF7">
    <property type="entry name" value="SMALL RIBOSOMAL SUBUNIT PROTEIN BS1C"/>
    <property type="match status" value="1"/>
</dbReference>
<dbReference type="InterPro" id="IPR035104">
    <property type="entry name" value="Ribosomal_protein_S1-like"/>
</dbReference>
<accession>A0A1F6A885</accession>
<organism evidence="7 8">
    <name type="scientific">Candidatus Gottesmanbacteria bacterium RIFCSPHIGHO2_02_FULL_40_13</name>
    <dbReference type="NCBI Taxonomy" id="1798384"/>
    <lineage>
        <taxon>Bacteria</taxon>
        <taxon>Candidatus Gottesmaniibacteriota</taxon>
    </lineage>
</organism>
<dbReference type="Gene3D" id="2.40.50.140">
    <property type="entry name" value="Nucleic acid-binding proteins"/>
    <property type="match status" value="4"/>
</dbReference>
<keyword evidence="3" id="KW-0687">Ribonucleoprotein</keyword>
<evidence type="ECO:0000256" key="1">
    <source>
        <dbReference type="ARBA" id="ARBA00006767"/>
    </source>
</evidence>
<feature type="compositionally biased region" description="Basic and acidic residues" evidence="5">
    <location>
        <begin position="1"/>
        <end position="29"/>
    </location>
</feature>
<name>A0A1F6A885_9BACT</name>
<gene>
    <name evidence="7" type="ORF">A3D03_00130</name>
</gene>
<evidence type="ECO:0000313" key="8">
    <source>
        <dbReference type="Proteomes" id="UP000177092"/>
    </source>
</evidence>
<dbReference type="GO" id="GO:0003735">
    <property type="term" value="F:structural constituent of ribosome"/>
    <property type="evidence" value="ECO:0007669"/>
    <property type="project" value="TreeGrafter"/>
</dbReference>
<dbReference type="AlphaFoldDB" id="A0A1F6A885"/>
<feature type="domain" description="S1 motif" evidence="6">
    <location>
        <begin position="248"/>
        <end position="316"/>
    </location>
</feature>
<evidence type="ECO:0000256" key="3">
    <source>
        <dbReference type="ARBA" id="ARBA00023274"/>
    </source>
</evidence>
<evidence type="ECO:0000259" key="6">
    <source>
        <dbReference type="PROSITE" id="PS50126"/>
    </source>
</evidence>
<sequence>MTKKQTTDIKKPSKAKTSTDAKVLADKPTGRQKTKSPKTTSILKDQTPLNPTYKEPQTMDELLSQSGEIDFGVKKGDTIEGSLISASSKEILFDIGKKSYGIVAEWELDQIKDYINNLQPGEKVTGHVISPENDNGYIVISLRRANVENRWTVLIQSKETGTDLEVTGLESAKGGILVDWQGLRGFIPSTQLESGHTGSPASLFGKKITVKVIEVDHASNRLVFSQKAAAFGVTPSMQKKMLDKVKPDDELKGVISGIAPFGVFVDIEGLEGLVHISEIAWEKVENLNNLYKVGDKVDILILDVNRQEGKLNLSIKRLTPDPWKNILDRYPLESIISGKTVRTAPYGIFVQIEPGIEGLLHISKITAGEEPKVGSKINCIIENIDTVRRKISLTLVPKEKPVGYR</sequence>
<dbReference type="GO" id="GO:0006412">
    <property type="term" value="P:translation"/>
    <property type="evidence" value="ECO:0007669"/>
    <property type="project" value="TreeGrafter"/>
</dbReference>
<dbReference type="CDD" id="cd04465">
    <property type="entry name" value="S1_RPS1_repeat_ec2_hs2"/>
    <property type="match status" value="1"/>
</dbReference>
<reference evidence="7 8" key="1">
    <citation type="journal article" date="2016" name="Nat. Commun.">
        <title>Thousands of microbial genomes shed light on interconnected biogeochemical processes in an aquifer system.</title>
        <authorList>
            <person name="Anantharaman K."/>
            <person name="Brown C.T."/>
            <person name="Hug L.A."/>
            <person name="Sharon I."/>
            <person name="Castelle C.J."/>
            <person name="Probst A.J."/>
            <person name="Thomas B.C."/>
            <person name="Singh A."/>
            <person name="Wilkins M.J."/>
            <person name="Karaoz U."/>
            <person name="Brodie E.L."/>
            <person name="Williams K.H."/>
            <person name="Hubbard S.S."/>
            <person name="Banfield J.F."/>
        </authorList>
    </citation>
    <scope>NUCLEOTIDE SEQUENCE [LARGE SCALE GENOMIC DNA]</scope>
</reference>
<dbReference type="InterPro" id="IPR003029">
    <property type="entry name" value="S1_domain"/>
</dbReference>
<comment type="caution">
    <text evidence="7">The sequence shown here is derived from an EMBL/GenBank/DDBJ whole genome shotgun (WGS) entry which is preliminary data.</text>
</comment>
<feature type="domain" description="S1 motif" evidence="6">
    <location>
        <begin position="333"/>
        <end position="396"/>
    </location>
</feature>
<evidence type="ECO:0000256" key="2">
    <source>
        <dbReference type="ARBA" id="ARBA00022980"/>
    </source>
</evidence>
<protein>
    <recommendedName>
        <fullName evidence="6">S1 motif domain-containing protein</fullName>
    </recommendedName>
</protein>
<feature type="compositionally biased region" description="Polar residues" evidence="5">
    <location>
        <begin position="37"/>
        <end position="50"/>
    </location>
</feature>
<dbReference type="InterPro" id="IPR050437">
    <property type="entry name" value="Ribos_protein_bS1-like"/>
</dbReference>
<feature type="domain" description="S1 motif" evidence="6">
    <location>
        <begin position="156"/>
        <end position="227"/>
    </location>
</feature>
<dbReference type="Proteomes" id="UP000177092">
    <property type="component" value="Unassembled WGS sequence"/>
</dbReference>
<comment type="function">
    <text evidence="4">Binds mRNA; thus facilitating recognition of the initiation point. It is needed to translate mRNA with a short Shine-Dalgarno (SD) purine-rich sequence.</text>
</comment>
<evidence type="ECO:0000313" key="7">
    <source>
        <dbReference type="EMBL" id="OGG20702.1"/>
    </source>
</evidence>
<feature type="region of interest" description="Disordered" evidence="5">
    <location>
        <begin position="1"/>
        <end position="56"/>
    </location>
</feature>
<dbReference type="PRINTS" id="PR00681">
    <property type="entry name" value="RIBOSOMALS1"/>
</dbReference>
<feature type="domain" description="S1 motif" evidence="6">
    <location>
        <begin position="76"/>
        <end position="143"/>
    </location>
</feature>
<keyword evidence="2" id="KW-0689">Ribosomal protein</keyword>
<dbReference type="SUPFAM" id="SSF50249">
    <property type="entry name" value="Nucleic acid-binding proteins"/>
    <property type="match status" value="4"/>
</dbReference>
<dbReference type="SMART" id="SM00316">
    <property type="entry name" value="S1"/>
    <property type="match status" value="4"/>
</dbReference>
<comment type="similarity">
    <text evidence="1">Belongs to the bacterial ribosomal protein bS1 family.</text>
</comment>
<dbReference type="PANTHER" id="PTHR10724">
    <property type="entry name" value="30S RIBOSOMAL PROTEIN S1"/>
    <property type="match status" value="1"/>
</dbReference>
<dbReference type="EMBL" id="MFJN01000037">
    <property type="protein sequence ID" value="OGG20702.1"/>
    <property type="molecule type" value="Genomic_DNA"/>
</dbReference>
<evidence type="ECO:0000256" key="4">
    <source>
        <dbReference type="ARBA" id="ARBA00025604"/>
    </source>
</evidence>
<dbReference type="FunFam" id="2.40.50.140:FF:000103">
    <property type="entry name" value="protein RRP5 homolog"/>
    <property type="match status" value="1"/>
</dbReference>
<dbReference type="Pfam" id="PF00575">
    <property type="entry name" value="S1"/>
    <property type="match status" value="3"/>
</dbReference>